<dbReference type="AlphaFoldDB" id="A0A0G0QRQ8"/>
<dbReference type="EMBL" id="LBWR01000001">
    <property type="protein sequence ID" value="KKR13065.1"/>
    <property type="molecule type" value="Genomic_DNA"/>
</dbReference>
<dbReference type="PANTHER" id="PTHR41930:SF1">
    <property type="entry name" value="DEPHOSPHO-COA KINASE"/>
    <property type="match status" value="1"/>
</dbReference>
<dbReference type="PANTHER" id="PTHR41930">
    <property type="entry name" value="UPF0200 PROTEIN MJ1399"/>
    <property type="match status" value="1"/>
</dbReference>
<reference evidence="1 2" key="1">
    <citation type="journal article" date="2015" name="Nature">
        <title>rRNA introns, odd ribosomes, and small enigmatic genomes across a large radiation of phyla.</title>
        <authorList>
            <person name="Brown C.T."/>
            <person name="Hug L.A."/>
            <person name="Thomas B.C."/>
            <person name="Sharon I."/>
            <person name="Castelle C.J."/>
            <person name="Singh A."/>
            <person name="Wilkins M.J."/>
            <person name="Williams K.H."/>
            <person name="Banfield J.F."/>
        </authorList>
    </citation>
    <scope>NUCLEOTIDE SEQUENCE [LARGE SCALE GENOMIC DNA]</scope>
</reference>
<organism evidence="1 2">
    <name type="scientific">Candidatus Wolfebacteria bacterium GW2011_GWC2_39_22</name>
    <dbReference type="NCBI Taxonomy" id="1619013"/>
    <lineage>
        <taxon>Bacteria</taxon>
        <taxon>Candidatus Wolfeibacteriota</taxon>
    </lineage>
</organism>
<dbReference type="Proteomes" id="UP000034665">
    <property type="component" value="Unassembled WGS sequence"/>
</dbReference>
<comment type="caution">
    <text evidence="1">The sequence shown here is derived from an EMBL/GenBank/DDBJ whole genome shotgun (WGS) entry which is preliminary data.</text>
</comment>
<evidence type="ECO:0000313" key="2">
    <source>
        <dbReference type="Proteomes" id="UP000034665"/>
    </source>
</evidence>
<accession>A0A0G0QRQ8</accession>
<protein>
    <recommendedName>
        <fullName evidence="3">Dephospho-CoA kinase</fullName>
    </recommendedName>
</protein>
<dbReference type="Gene3D" id="3.40.50.300">
    <property type="entry name" value="P-loop containing nucleotide triphosphate hydrolases"/>
    <property type="match status" value="1"/>
</dbReference>
<proteinExistence type="predicted"/>
<dbReference type="InterPro" id="IPR027417">
    <property type="entry name" value="P-loop_NTPase"/>
</dbReference>
<sequence length="160" mass="18550">MRVYGWPRVYFGDVTFDEVKRRGLEVNEANERLVREGLRAEFGMLVYAERVIEKIHALKGDKPVLVESLYSWQEYLRFKEVFGDMFKTVAVHAAPGLRYDRLSNRRERPLTMEEARSRDYSQIENLHQGGPIAMADYVVLNDGAPGKLVSQSDVIVWKLK</sequence>
<dbReference type="SUPFAM" id="SSF52540">
    <property type="entry name" value="P-loop containing nucleoside triphosphate hydrolases"/>
    <property type="match status" value="1"/>
</dbReference>
<gene>
    <name evidence="1" type="ORF">UT41_C0001G0609</name>
</gene>
<name>A0A0G0QRQ8_9BACT</name>
<dbReference type="STRING" id="1619013.UT41_C0001G0609"/>
<evidence type="ECO:0000313" key="1">
    <source>
        <dbReference type="EMBL" id="KKR13065.1"/>
    </source>
</evidence>
<evidence type="ECO:0008006" key="3">
    <source>
        <dbReference type="Google" id="ProtNLM"/>
    </source>
</evidence>